<evidence type="ECO:0000313" key="2">
    <source>
        <dbReference type="EMBL" id="EKC30342.1"/>
    </source>
</evidence>
<sequence>MQALLHIIDLMLITSAPRCVRLDAGTENIYIEDIQKSFRWYHDDDMCGKKSVIIGRSMSNQRIERWWRTLREMGISFWIHLFKDMEDQGMFSLANNEHIAQRRYDDDGSLPGKPDMMFFHPEIFGAVDYKFPVDICDVLEFQRLFPSPSPRGCCEDYAAYFDHLLLDGGRTVPQTIEKAIEALNYLIKPREYTIT</sequence>
<dbReference type="InParanoid" id="K1Q1M5"/>
<dbReference type="InterPro" id="IPR058913">
    <property type="entry name" value="Integrase_dom_put"/>
</dbReference>
<dbReference type="AlphaFoldDB" id="K1Q1M5"/>
<dbReference type="Pfam" id="PF24764">
    <property type="entry name" value="rva_4"/>
    <property type="match status" value="1"/>
</dbReference>
<dbReference type="HOGENOM" id="CLU_1397566_0_0_1"/>
<feature type="domain" description="Integrase core" evidence="1">
    <location>
        <begin position="15"/>
        <end position="100"/>
    </location>
</feature>
<proteinExistence type="predicted"/>
<accession>K1Q1M5</accession>
<gene>
    <name evidence="2" type="ORF">CGI_10021814</name>
</gene>
<dbReference type="PANTHER" id="PTHR46791:SF13">
    <property type="entry name" value="CLR5 DOMAIN-CONTAINING PROTEIN"/>
    <property type="match status" value="1"/>
</dbReference>
<protein>
    <recommendedName>
        <fullName evidence="1">Integrase core domain-containing protein</fullName>
    </recommendedName>
</protein>
<reference evidence="2" key="1">
    <citation type="journal article" date="2012" name="Nature">
        <title>The oyster genome reveals stress adaptation and complexity of shell formation.</title>
        <authorList>
            <person name="Zhang G."/>
            <person name="Fang X."/>
            <person name="Guo X."/>
            <person name="Li L."/>
            <person name="Luo R."/>
            <person name="Xu F."/>
            <person name="Yang P."/>
            <person name="Zhang L."/>
            <person name="Wang X."/>
            <person name="Qi H."/>
            <person name="Xiong Z."/>
            <person name="Que H."/>
            <person name="Xie Y."/>
            <person name="Holland P.W."/>
            <person name="Paps J."/>
            <person name="Zhu Y."/>
            <person name="Wu F."/>
            <person name="Chen Y."/>
            <person name="Wang J."/>
            <person name="Peng C."/>
            <person name="Meng J."/>
            <person name="Yang L."/>
            <person name="Liu J."/>
            <person name="Wen B."/>
            <person name="Zhang N."/>
            <person name="Huang Z."/>
            <person name="Zhu Q."/>
            <person name="Feng Y."/>
            <person name="Mount A."/>
            <person name="Hedgecock D."/>
            <person name="Xu Z."/>
            <person name="Liu Y."/>
            <person name="Domazet-Loso T."/>
            <person name="Du Y."/>
            <person name="Sun X."/>
            <person name="Zhang S."/>
            <person name="Liu B."/>
            <person name="Cheng P."/>
            <person name="Jiang X."/>
            <person name="Li J."/>
            <person name="Fan D."/>
            <person name="Wang W."/>
            <person name="Fu W."/>
            <person name="Wang T."/>
            <person name="Wang B."/>
            <person name="Zhang J."/>
            <person name="Peng Z."/>
            <person name="Li Y."/>
            <person name="Li N."/>
            <person name="Wang J."/>
            <person name="Chen M."/>
            <person name="He Y."/>
            <person name="Tan F."/>
            <person name="Song X."/>
            <person name="Zheng Q."/>
            <person name="Huang R."/>
            <person name="Yang H."/>
            <person name="Du X."/>
            <person name="Chen L."/>
            <person name="Yang M."/>
            <person name="Gaffney P.M."/>
            <person name="Wang S."/>
            <person name="Luo L."/>
            <person name="She Z."/>
            <person name="Ming Y."/>
            <person name="Huang W."/>
            <person name="Zhang S."/>
            <person name="Huang B."/>
            <person name="Zhang Y."/>
            <person name="Qu T."/>
            <person name="Ni P."/>
            <person name="Miao G."/>
            <person name="Wang J."/>
            <person name="Wang Q."/>
            <person name="Steinberg C.E."/>
            <person name="Wang H."/>
            <person name="Li N."/>
            <person name="Qian L."/>
            <person name="Zhang G."/>
            <person name="Li Y."/>
            <person name="Yang H."/>
            <person name="Liu X."/>
            <person name="Wang J."/>
            <person name="Yin Y."/>
            <person name="Wang J."/>
        </authorList>
    </citation>
    <scope>NUCLEOTIDE SEQUENCE [LARGE SCALE GENOMIC DNA]</scope>
    <source>
        <strain evidence="2">05x7-T-G4-1.051#20</strain>
    </source>
</reference>
<evidence type="ECO:0000259" key="1">
    <source>
        <dbReference type="Pfam" id="PF24764"/>
    </source>
</evidence>
<organism evidence="2">
    <name type="scientific">Magallana gigas</name>
    <name type="common">Pacific oyster</name>
    <name type="synonym">Crassostrea gigas</name>
    <dbReference type="NCBI Taxonomy" id="29159"/>
    <lineage>
        <taxon>Eukaryota</taxon>
        <taxon>Metazoa</taxon>
        <taxon>Spiralia</taxon>
        <taxon>Lophotrochozoa</taxon>
        <taxon>Mollusca</taxon>
        <taxon>Bivalvia</taxon>
        <taxon>Autobranchia</taxon>
        <taxon>Pteriomorphia</taxon>
        <taxon>Ostreida</taxon>
        <taxon>Ostreoidea</taxon>
        <taxon>Ostreidae</taxon>
        <taxon>Magallana</taxon>
    </lineage>
</organism>
<name>K1Q1M5_MAGGI</name>
<dbReference type="EMBL" id="JH817605">
    <property type="protein sequence ID" value="EKC30342.1"/>
    <property type="molecule type" value="Genomic_DNA"/>
</dbReference>
<dbReference type="PANTHER" id="PTHR46791">
    <property type="entry name" value="EXPRESSED PROTEIN"/>
    <property type="match status" value="1"/>
</dbReference>